<keyword evidence="1" id="KW-0813">Transport</keyword>
<gene>
    <name evidence="12" type="ORF">SAMN04489760_13327</name>
</gene>
<dbReference type="SMART" id="SM00382">
    <property type="entry name" value="AAA"/>
    <property type="match status" value="1"/>
</dbReference>
<dbReference type="STRING" id="43775.SAMN04489760_13327"/>
<dbReference type="AlphaFoldDB" id="A0A1H8AA73"/>
<evidence type="ECO:0000256" key="6">
    <source>
        <dbReference type="ARBA" id="ARBA00022840"/>
    </source>
</evidence>
<dbReference type="Gene3D" id="3.40.50.300">
    <property type="entry name" value="P-loop containing nucleotide triphosphate hydrolases"/>
    <property type="match status" value="1"/>
</dbReference>
<keyword evidence="6 12" id="KW-0067">ATP-binding</keyword>
<dbReference type="PROSITE" id="PS00211">
    <property type="entry name" value="ABC_TRANSPORTER_1"/>
    <property type="match status" value="1"/>
</dbReference>
<proteinExistence type="predicted"/>
<dbReference type="RefSeq" id="WP_093884583.1">
    <property type="nucleotide sequence ID" value="NZ_FOBS01000033.1"/>
</dbReference>
<dbReference type="EMBL" id="FOBS01000033">
    <property type="protein sequence ID" value="SEM67610.1"/>
    <property type="molecule type" value="Genomic_DNA"/>
</dbReference>
<keyword evidence="5" id="KW-0547">Nucleotide-binding</keyword>
<keyword evidence="3 9" id="KW-0500">Molybdenum</keyword>
<evidence type="ECO:0000256" key="5">
    <source>
        <dbReference type="ARBA" id="ARBA00022741"/>
    </source>
</evidence>
<dbReference type="GO" id="GO:0015098">
    <property type="term" value="F:molybdate ion transmembrane transporter activity"/>
    <property type="evidence" value="ECO:0007669"/>
    <property type="project" value="InterPro"/>
</dbReference>
<organism evidence="12 13">
    <name type="scientific">Syntrophus gentianae</name>
    <dbReference type="NCBI Taxonomy" id="43775"/>
    <lineage>
        <taxon>Bacteria</taxon>
        <taxon>Pseudomonadati</taxon>
        <taxon>Thermodesulfobacteriota</taxon>
        <taxon>Syntrophia</taxon>
        <taxon>Syntrophales</taxon>
        <taxon>Syntrophaceae</taxon>
        <taxon>Syntrophus</taxon>
    </lineage>
</organism>
<dbReference type="OrthoDB" id="9809450at2"/>
<evidence type="ECO:0000313" key="12">
    <source>
        <dbReference type="EMBL" id="SEM67610.1"/>
    </source>
</evidence>
<accession>A0A1H8AA73</accession>
<evidence type="ECO:0000256" key="7">
    <source>
        <dbReference type="ARBA" id="ARBA00022967"/>
    </source>
</evidence>
<dbReference type="GO" id="GO:0016887">
    <property type="term" value="F:ATP hydrolysis activity"/>
    <property type="evidence" value="ECO:0007669"/>
    <property type="project" value="InterPro"/>
</dbReference>
<keyword evidence="8" id="KW-0472">Membrane</keyword>
<evidence type="ECO:0000256" key="1">
    <source>
        <dbReference type="ARBA" id="ARBA00022448"/>
    </source>
</evidence>
<dbReference type="Gene3D" id="2.40.50.100">
    <property type="match status" value="1"/>
</dbReference>
<keyword evidence="2" id="KW-1003">Cell membrane</keyword>
<evidence type="ECO:0000256" key="9">
    <source>
        <dbReference type="PROSITE-ProRule" id="PRU01213"/>
    </source>
</evidence>
<dbReference type="PANTHER" id="PTHR43514:SF4">
    <property type="entry name" value="ABC TRANSPORTER I FAMILY MEMBER 10"/>
    <property type="match status" value="1"/>
</dbReference>
<keyword evidence="13" id="KW-1185">Reference proteome</keyword>
<evidence type="ECO:0000313" key="13">
    <source>
        <dbReference type="Proteomes" id="UP000198744"/>
    </source>
</evidence>
<dbReference type="PANTHER" id="PTHR43514">
    <property type="entry name" value="ABC TRANSPORTER I FAMILY MEMBER 10"/>
    <property type="match status" value="1"/>
</dbReference>
<dbReference type="InterPro" id="IPR004606">
    <property type="entry name" value="Mop_domain"/>
</dbReference>
<evidence type="ECO:0000259" key="10">
    <source>
        <dbReference type="PROSITE" id="PS50893"/>
    </source>
</evidence>
<dbReference type="InterPro" id="IPR003439">
    <property type="entry name" value="ABC_transporter-like_ATP-bd"/>
</dbReference>
<protein>
    <submittedName>
        <fullName evidence="12">Molybdate transport system ATP-binding protein</fullName>
    </submittedName>
</protein>
<evidence type="ECO:0000256" key="2">
    <source>
        <dbReference type="ARBA" id="ARBA00022475"/>
    </source>
</evidence>
<keyword evidence="7" id="KW-1278">Translocase</keyword>
<dbReference type="InterPro" id="IPR050334">
    <property type="entry name" value="Molybdenum_import_ModC"/>
</dbReference>
<dbReference type="GO" id="GO:0005524">
    <property type="term" value="F:ATP binding"/>
    <property type="evidence" value="ECO:0007669"/>
    <property type="project" value="UniProtKB-KW"/>
</dbReference>
<sequence>MELRIDIEKQFGAFSLGADCTVEGDRIGLFGPSGSGKSTLVGLVAGLHKPDRGTILIDGEALFDSGKGINIPVEKRRIGMVFQLPHLFPHLNVKKNLLYGYKRCAPDHRKIALESVVEVLQIGHLLNRGVRNLSGGERQRVSIGRAILSNPRLLIMDEPLSGLDDSLKYSIIPFLKSVSETFRIPYLFISHSLIEMRIMTDRVLNVADGHIAGQMTAEELARTRMGESEAGYTNLLKLRFSHRLNGLQVYICGEVPLLVSGKSDLPEGLFELSSTDIILFKRHPEAISARNLLQCHVVDVFETGFRLGVELECGGERLIAEISRQAAEDLEIVTGIEIYAAIKASAFRRLG</sequence>
<feature type="domain" description="Mop" evidence="11">
    <location>
        <begin position="286"/>
        <end position="351"/>
    </location>
</feature>
<dbReference type="InterPro" id="IPR011868">
    <property type="entry name" value="ModC_ABC_ATP-bd"/>
</dbReference>
<evidence type="ECO:0000256" key="8">
    <source>
        <dbReference type="ARBA" id="ARBA00023136"/>
    </source>
</evidence>
<evidence type="ECO:0000259" key="11">
    <source>
        <dbReference type="PROSITE" id="PS51866"/>
    </source>
</evidence>
<dbReference type="NCBIfam" id="TIGR02142">
    <property type="entry name" value="modC_ABC"/>
    <property type="match status" value="1"/>
</dbReference>
<keyword evidence="4" id="KW-0997">Cell inner membrane</keyword>
<dbReference type="InterPro" id="IPR003593">
    <property type="entry name" value="AAA+_ATPase"/>
</dbReference>
<dbReference type="GO" id="GO:0140359">
    <property type="term" value="F:ABC-type transporter activity"/>
    <property type="evidence" value="ECO:0007669"/>
    <property type="project" value="InterPro"/>
</dbReference>
<dbReference type="PROSITE" id="PS51866">
    <property type="entry name" value="MOP"/>
    <property type="match status" value="1"/>
</dbReference>
<dbReference type="InterPro" id="IPR008995">
    <property type="entry name" value="Mo/tungstate-bd_C_term_dom"/>
</dbReference>
<dbReference type="SUPFAM" id="SSF50331">
    <property type="entry name" value="MOP-like"/>
    <property type="match status" value="1"/>
</dbReference>
<dbReference type="GO" id="GO:0016020">
    <property type="term" value="C:membrane"/>
    <property type="evidence" value="ECO:0007669"/>
    <property type="project" value="InterPro"/>
</dbReference>
<feature type="domain" description="ABC transporter" evidence="10">
    <location>
        <begin position="2"/>
        <end position="233"/>
    </location>
</feature>
<dbReference type="PROSITE" id="PS50893">
    <property type="entry name" value="ABC_TRANSPORTER_2"/>
    <property type="match status" value="1"/>
</dbReference>
<dbReference type="Proteomes" id="UP000198744">
    <property type="component" value="Unassembled WGS sequence"/>
</dbReference>
<name>A0A1H8AA73_9BACT</name>
<dbReference type="InterPro" id="IPR017871">
    <property type="entry name" value="ABC_transporter-like_CS"/>
</dbReference>
<evidence type="ECO:0000256" key="4">
    <source>
        <dbReference type="ARBA" id="ARBA00022519"/>
    </source>
</evidence>
<dbReference type="InterPro" id="IPR027417">
    <property type="entry name" value="P-loop_NTPase"/>
</dbReference>
<reference evidence="12 13" key="1">
    <citation type="submission" date="2016-10" db="EMBL/GenBank/DDBJ databases">
        <authorList>
            <person name="de Groot N.N."/>
        </authorList>
    </citation>
    <scope>NUCLEOTIDE SEQUENCE [LARGE SCALE GENOMIC DNA]</scope>
    <source>
        <strain evidence="12 13">DSM 8423</strain>
    </source>
</reference>
<dbReference type="InterPro" id="IPR005116">
    <property type="entry name" value="Transp-assoc_OB_typ1"/>
</dbReference>
<dbReference type="Pfam" id="PF03459">
    <property type="entry name" value="TOBE"/>
    <property type="match status" value="1"/>
</dbReference>
<evidence type="ECO:0000256" key="3">
    <source>
        <dbReference type="ARBA" id="ARBA00022505"/>
    </source>
</evidence>
<dbReference type="SUPFAM" id="SSF52540">
    <property type="entry name" value="P-loop containing nucleoside triphosphate hydrolases"/>
    <property type="match status" value="1"/>
</dbReference>
<dbReference type="Pfam" id="PF00005">
    <property type="entry name" value="ABC_tran"/>
    <property type="match status" value="1"/>
</dbReference>